<evidence type="ECO:0000256" key="2">
    <source>
        <dbReference type="SAM" id="Phobius"/>
    </source>
</evidence>
<dbReference type="PANTHER" id="PTHR45763:SF51">
    <property type="entry name" value="ALPHA_BETA-HYDROLASES SUPERFAMILY PROTEIN"/>
    <property type="match status" value="1"/>
</dbReference>
<organism evidence="4 5">
    <name type="scientific">Oldenlandia corymbosa var. corymbosa</name>
    <dbReference type="NCBI Taxonomy" id="529605"/>
    <lineage>
        <taxon>Eukaryota</taxon>
        <taxon>Viridiplantae</taxon>
        <taxon>Streptophyta</taxon>
        <taxon>Embryophyta</taxon>
        <taxon>Tracheophyta</taxon>
        <taxon>Spermatophyta</taxon>
        <taxon>Magnoliopsida</taxon>
        <taxon>eudicotyledons</taxon>
        <taxon>Gunneridae</taxon>
        <taxon>Pentapetalae</taxon>
        <taxon>asterids</taxon>
        <taxon>lamiids</taxon>
        <taxon>Gentianales</taxon>
        <taxon>Rubiaceae</taxon>
        <taxon>Rubioideae</taxon>
        <taxon>Spermacoceae</taxon>
        <taxon>Hedyotis-Oldenlandia complex</taxon>
        <taxon>Oldenlandia</taxon>
    </lineage>
</organism>
<name>A0AAV1CQV5_OLDCO</name>
<protein>
    <submittedName>
        <fullName evidence="4">OLC1v1034227C1</fullName>
    </submittedName>
</protein>
<sequence>MAAGTTRKISAASARAHTRKSKQKSSIPCLPSGVLKKVLVVFFIGLFAWVFQAARPPPPKTCGSPNGPPVTAPRIKLSDGRHLAYKEVGVAKDKAKYKVVFVHGFDSCRHDMPPLSQDTAETLGIYVVAFDRPGYGESDPHSNRTLSSMASDVEELADKLGLGSKFYLVGFSLGGQALWPCIKYIPHRLAGAALLAPVTNYWWRGFPSNLSSEAFKKEFLRDQWGLRVAHYAPWLTYWWTTQKLFPRHSVVVQSPEVLSAQDLEIVTKFRPVREYEAQVRQQGEFESLCRDLIIGFGNWEFEPMDLENPFPNNEGSVHIFQGDEDMLVPASLQRYIAEKLPWIHYHELPGAGHMFPLAEGMMDNIVKTLTKGE</sequence>
<feature type="region of interest" description="Disordered" evidence="1">
    <location>
        <begin position="1"/>
        <end position="26"/>
    </location>
</feature>
<dbReference type="GO" id="GO:0016787">
    <property type="term" value="F:hydrolase activity"/>
    <property type="evidence" value="ECO:0007669"/>
    <property type="project" value="UniProtKB-ARBA"/>
</dbReference>
<proteinExistence type="predicted"/>
<accession>A0AAV1CQV5</accession>
<gene>
    <name evidence="4" type="ORF">OLC1_LOCUS8152</name>
</gene>
<dbReference type="Proteomes" id="UP001161247">
    <property type="component" value="Chromosome 3"/>
</dbReference>
<dbReference type="SUPFAM" id="SSF53474">
    <property type="entry name" value="alpha/beta-Hydrolases"/>
    <property type="match status" value="1"/>
</dbReference>
<keyword evidence="2" id="KW-0812">Transmembrane</keyword>
<evidence type="ECO:0000256" key="1">
    <source>
        <dbReference type="SAM" id="MobiDB-lite"/>
    </source>
</evidence>
<dbReference type="InterPro" id="IPR000073">
    <property type="entry name" value="AB_hydrolase_1"/>
</dbReference>
<keyword evidence="2" id="KW-0472">Membrane</keyword>
<dbReference type="Gene3D" id="3.40.50.1820">
    <property type="entry name" value="alpha/beta hydrolase"/>
    <property type="match status" value="1"/>
</dbReference>
<reference evidence="4" key="1">
    <citation type="submission" date="2023-03" db="EMBL/GenBank/DDBJ databases">
        <authorList>
            <person name="Julca I."/>
        </authorList>
    </citation>
    <scope>NUCLEOTIDE SEQUENCE</scope>
</reference>
<dbReference type="PANTHER" id="PTHR45763">
    <property type="entry name" value="HYDROLASE, ALPHA/BETA FOLD FAMILY PROTEIN, EXPRESSED-RELATED"/>
    <property type="match status" value="1"/>
</dbReference>
<dbReference type="EMBL" id="OX459120">
    <property type="protein sequence ID" value="CAI9097746.1"/>
    <property type="molecule type" value="Genomic_DNA"/>
</dbReference>
<evidence type="ECO:0000313" key="4">
    <source>
        <dbReference type="EMBL" id="CAI9097746.1"/>
    </source>
</evidence>
<feature type="transmembrane region" description="Helical" evidence="2">
    <location>
        <begin position="29"/>
        <end position="51"/>
    </location>
</feature>
<dbReference type="AlphaFoldDB" id="A0AAV1CQV5"/>
<dbReference type="FunFam" id="3.40.50.1820:FF:000270">
    <property type="entry name" value="Alpha/beta-Hydrolases superfamily protein"/>
    <property type="match status" value="1"/>
</dbReference>
<feature type="domain" description="AB hydrolase-1" evidence="3">
    <location>
        <begin position="99"/>
        <end position="358"/>
    </location>
</feature>
<evidence type="ECO:0000259" key="3">
    <source>
        <dbReference type="Pfam" id="PF12697"/>
    </source>
</evidence>
<dbReference type="Pfam" id="PF12697">
    <property type="entry name" value="Abhydrolase_6"/>
    <property type="match status" value="1"/>
</dbReference>
<keyword evidence="5" id="KW-1185">Reference proteome</keyword>
<evidence type="ECO:0000313" key="5">
    <source>
        <dbReference type="Proteomes" id="UP001161247"/>
    </source>
</evidence>
<keyword evidence="2" id="KW-1133">Transmembrane helix</keyword>
<dbReference type="InterPro" id="IPR029058">
    <property type="entry name" value="AB_hydrolase_fold"/>
</dbReference>